<evidence type="ECO:0000256" key="8">
    <source>
        <dbReference type="ARBA" id="ARBA00023180"/>
    </source>
</evidence>
<keyword evidence="6" id="KW-1133">Transmembrane helix</keyword>
<feature type="region of interest" description="Disordered" evidence="9">
    <location>
        <begin position="110"/>
        <end position="137"/>
    </location>
</feature>
<dbReference type="Gramene" id="TuG1812G0100004735.01.T01">
    <property type="protein sequence ID" value="TuG1812G0100004735.01.T01"/>
    <property type="gene ID" value="TuG1812G0100004735.01"/>
</dbReference>
<dbReference type="PANTHER" id="PTHR48063">
    <property type="entry name" value="LRR RECEPTOR-LIKE KINASE"/>
    <property type="match status" value="1"/>
</dbReference>
<reference evidence="11" key="3">
    <citation type="submission" date="2022-06" db="UniProtKB">
        <authorList>
            <consortium name="EnsemblPlants"/>
        </authorList>
    </citation>
    <scope>IDENTIFICATION</scope>
</reference>
<keyword evidence="8" id="KW-0325">Glycoprotein</keyword>
<evidence type="ECO:0000256" key="2">
    <source>
        <dbReference type="ARBA" id="ARBA00022614"/>
    </source>
</evidence>
<dbReference type="PANTHER" id="PTHR48063:SF92">
    <property type="entry name" value="LEUCINE-RICH REPEAT-CONTAINING N-TERMINAL PLANT-TYPE DOMAIN-CONTAINING PROTEIN"/>
    <property type="match status" value="1"/>
</dbReference>
<dbReference type="InterPro" id="IPR013210">
    <property type="entry name" value="LRR_N_plant-typ"/>
</dbReference>
<dbReference type="GO" id="GO:0016020">
    <property type="term" value="C:membrane"/>
    <property type="evidence" value="ECO:0007669"/>
    <property type="project" value="UniProtKB-SubCell"/>
</dbReference>
<proteinExistence type="predicted"/>
<sequence>VFLLLLTQTTVGWSKPDSWKTHGGGCIAREREALLSIKAGITADPERLLSSWRGQDCCQWEGIRCSNMTGHVIELDLHARYIRSSLKGIRTKVSGDGLVPPSAVRAALRTSDRWEQASPWPPGGSQLAWEQNRGVRA</sequence>
<protein>
    <recommendedName>
        <fullName evidence="10">Leucine-rich repeat-containing N-terminal plant-type domain-containing protein</fullName>
    </recommendedName>
</protein>
<dbReference type="Gene3D" id="3.80.10.10">
    <property type="entry name" value="Ribonuclease Inhibitor"/>
    <property type="match status" value="1"/>
</dbReference>
<dbReference type="InterPro" id="IPR032675">
    <property type="entry name" value="LRR_dom_sf"/>
</dbReference>
<reference evidence="11" key="2">
    <citation type="submission" date="2018-03" db="EMBL/GenBank/DDBJ databases">
        <title>The Triticum urartu genome reveals the dynamic nature of wheat genome evolution.</title>
        <authorList>
            <person name="Ling H."/>
            <person name="Ma B."/>
            <person name="Shi X."/>
            <person name="Liu H."/>
            <person name="Dong L."/>
            <person name="Sun H."/>
            <person name="Cao Y."/>
            <person name="Gao Q."/>
            <person name="Zheng S."/>
            <person name="Li Y."/>
            <person name="Yu Y."/>
            <person name="Du H."/>
            <person name="Qi M."/>
            <person name="Li Y."/>
            <person name="Yu H."/>
            <person name="Cui Y."/>
            <person name="Wang N."/>
            <person name="Chen C."/>
            <person name="Wu H."/>
            <person name="Zhao Y."/>
            <person name="Zhang J."/>
            <person name="Li Y."/>
            <person name="Zhou W."/>
            <person name="Zhang B."/>
            <person name="Hu W."/>
            <person name="Eijk M."/>
            <person name="Tang J."/>
            <person name="Witsenboer H."/>
            <person name="Zhao S."/>
            <person name="Li Z."/>
            <person name="Zhang A."/>
            <person name="Wang D."/>
            <person name="Liang C."/>
        </authorList>
    </citation>
    <scope>NUCLEOTIDE SEQUENCE [LARGE SCALE GENOMIC DNA]</scope>
    <source>
        <strain evidence="11">cv. G1812</strain>
    </source>
</reference>
<name>A0A8R7TB27_TRIUA</name>
<organism evidence="11 12">
    <name type="scientific">Triticum urartu</name>
    <name type="common">Red wild einkorn</name>
    <name type="synonym">Crithodium urartu</name>
    <dbReference type="NCBI Taxonomy" id="4572"/>
    <lineage>
        <taxon>Eukaryota</taxon>
        <taxon>Viridiplantae</taxon>
        <taxon>Streptophyta</taxon>
        <taxon>Embryophyta</taxon>
        <taxon>Tracheophyta</taxon>
        <taxon>Spermatophyta</taxon>
        <taxon>Magnoliopsida</taxon>
        <taxon>Liliopsida</taxon>
        <taxon>Poales</taxon>
        <taxon>Poaceae</taxon>
        <taxon>BOP clade</taxon>
        <taxon>Pooideae</taxon>
        <taxon>Triticodae</taxon>
        <taxon>Triticeae</taxon>
        <taxon>Triticinae</taxon>
        <taxon>Triticum</taxon>
    </lineage>
</organism>
<evidence type="ECO:0000256" key="3">
    <source>
        <dbReference type="ARBA" id="ARBA00022692"/>
    </source>
</evidence>
<evidence type="ECO:0000259" key="10">
    <source>
        <dbReference type="Pfam" id="PF08263"/>
    </source>
</evidence>
<evidence type="ECO:0000256" key="1">
    <source>
        <dbReference type="ARBA" id="ARBA00004479"/>
    </source>
</evidence>
<dbReference type="EnsemblPlants" id="TuG1812G0100004735.01.T01">
    <property type="protein sequence ID" value="TuG1812G0100004735.01.T01"/>
    <property type="gene ID" value="TuG1812G0100004735.01"/>
</dbReference>
<dbReference type="AlphaFoldDB" id="A0A8R7TB27"/>
<evidence type="ECO:0000313" key="12">
    <source>
        <dbReference type="Proteomes" id="UP000015106"/>
    </source>
</evidence>
<evidence type="ECO:0000256" key="6">
    <source>
        <dbReference type="ARBA" id="ARBA00022989"/>
    </source>
</evidence>
<keyword evidence="4" id="KW-0732">Signal</keyword>
<keyword evidence="12" id="KW-1185">Reference proteome</keyword>
<reference evidence="12" key="1">
    <citation type="journal article" date="2013" name="Nature">
        <title>Draft genome of the wheat A-genome progenitor Triticum urartu.</title>
        <authorList>
            <person name="Ling H.Q."/>
            <person name="Zhao S."/>
            <person name="Liu D."/>
            <person name="Wang J."/>
            <person name="Sun H."/>
            <person name="Zhang C."/>
            <person name="Fan H."/>
            <person name="Li D."/>
            <person name="Dong L."/>
            <person name="Tao Y."/>
            <person name="Gao C."/>
            <person name="Wu H."/>
            <person name="Li Y."/>
            <person name="Cui Y."/>
            <person name="Guo X."/>
            <person name="Zheng S."/>
            <person name="Wang B."/>
            <person name="Yu K."/>
            <person name="Liang Q."/>
            <person name="Yang W."/>
            <person name="Lou X."/>
            <person name="Chen J."/>
            <person name="Feng M."/>
            <person name="Jian J."/>
            <person name="Zhang X."/>
            <person name="Luo G."/>
            <person name="Jiang Y."/>
            <person name="Liu J."/>
            <person name="Wang Z."/>
            <person name="Sha Y."/>
            <person name="Zhang B."/>
            <person name="Wu H."/>
            <person name="Tang D."/>
            <person name="Shen Q."/>
            <person name="Xue P."/>
            <person name="Zou S."/>
            <person name="Wang X."/>
            <person name="Liu X."/>
            <person name="Wang F."/>
            <person name="Yang Y."/>
            <person name="An X."/>
            <person name="Dong Z."/>
            <person name="Zhang K."/>
            <person name="Zhang X."/>
            <person name="Luo M.C."/>
            <person name="Dvorak J."/>
            <person name="Tong Y."/>
            <person name="Wang J."/>
            <person name="Yang H."/>
            <person name="Li Z."/>
            <person name="Wang D."/>
            <person name="Zhang A."/>
            <person name="Wang J."/>
        </authorList>
    </citation>
    <scope>NUCLEOTIDE SEQUENCE</scope>
    <source>
        <strain evidence="12">cv. G1812</strain>
    </source>
</reference>
<dbReference type="InterPro" id="IPR046956">
    <property type="entry name" value="RLP23-like"/>
</dbReference>
<evidence type="ECO:0000256" key="7">
    <source>
        <dbReference type="ARBA" id="ARBA00023136"/>
    </source>
</evidence>
<evidence type="ECO:0000256" key="5">
    <source>
        <dbReference type="ARBA" id="ARBA00022737"/>
    </source>
</evidence>
<comment type="subcellular location">
    <subcellularLocation>
        <location evidence="1">Membrane</location>
        <topology evidence="1">Single-pass type I membrane protein</topology>
    </subcellularLocation>
</comment>
<dbReference type="Proteomes" id="UP000015106">
    <property type="component" value="Chromosome 1"/>
</dbReference>
<evidence type="ECO:0000313" key="11">
    <source>
        <dbReference type="EnsemblPlants" id="TuG1812G0100004735.01.T01"/>
    </source>
</evidence>
<keyword evidence="5" id="KW-0677">Repeat</keyword>
<keyword evidence="7" id="KW-0472">Membrane</keyword>
<evidence type="ECO:0000256" key="9">
    <source>
        <dbReference type="SAM" id="MobiDB-lite"/>
    </source>
</evidence>
<dbReference type="Pfam" id="PF08263">
    <property type="entry name" value="LRRNT_2"/>
    <property type="match status" value="1"/>
</dbReference>
<accession>A0A8R7TB27</accession>
<feature type="domain" description="Leucine-rich repeat-containing N-terminal plant-type" evidence="10">
    <location>
        <begin position="29"/>
        <end position="66"/>
    </location>
</feature>
<keyword evidence="2" id="KW-0433">Leucine-rich repeat</keyword>
<evidence type="ECO:0000256" key="4">
    <source>
        <dbReference type="ARBA" id="ARBA00022729"/>
    </source>
</evidence>
<keyword evidence="3" id="KW-0812">Transmembrane</keyword>